<organism evidence="4 5">
    <name type="scientific">Megaselia scalaris</name>
    <name type="common">Humpbacked fly</name>
    <name type="synonym">Phora scalaris</name>
    <dbReference type="NCBI Taxonomy" id="36166"/>
    <lineage>
        <taxon>Eukaryota</taxon>
        <taxon>Metazoa</taxon>
        <taxon>Ecdysozoa</taxon>
        <taxon>Arthropoda</taxon>
        <taxon>Hexapoda</taxon>
        <taxon>Insecta</taxon>
        <taxon>Pterygota</taxon>
        <taxon>Neoptera</taxon>
        <taxon>Endopterygota</taxon>
        <taxon>Diptera</taxon>
        <taxon>Brachycera</taxon>
        <taxon>Muscomorpha</taxon>
        <taxon>Platypezoidea</taxon>
        <taxon>Phoridae</taxon>
        <taxon>Megaseliini</taxon>
        <taxon>Megaselia</taxon>
    </lineage>
</organism>
<dbReference type="GO" id="GO:0007169">
    <property type="term" value="P:cell surface receptor protein tyrosine kinase signaling pathway"/>
    <property type="evidence" value="ECO:0007669"/>
    <property type="project" value="TreeGrafter"/>
</dbReference>
<dbReference type="InterPro" id="IPR036028">
    <property type="entry name" value="SH3-like_dom_sf"/>
</dbReference>
<accession>T1GF93</accession>
<dbReference type="PANTHER" id="PTHR10654">
    <property type="entry name" value="CAS SCAFFOLDING PROTEIN"/>
    <property type="match status" value="1"/>
</dbReference>
<dbReference type="InterPro" id="IPR037362">
    <property type="entry name" value="CAS_fam"/>
</dbReference>
<name>T1GF93_MEGSC</name>
<feature type="domain" description="SH3" evidence="3">
    <location>
        <begin position="1"/>
        <end position="60"/>
    </location>
</feature>
<dbReference type="HOGENOM" id="CLU_1462913_0_0_1"/>
<evidence type="ECO:0000313" key="5">
    <source>
        <dbReference type="Proteomes" id="UP000015102"/>
    </source>
</evidence>
<dbReference type="Proteomes" id="UP000015102">
    <property type="component" value="Unassembled WGS sequence"/>
</dbReference>
<sequence>MYAKALYDNLADTPEELTFKKGEILNVIEQDTEGLTGWWLCSLRGRQGICPGNRLRIMNSYDSGCFSLSPSSSPCQSLAASTATLNSSILSSDIYENTSVIGSSQQHLNQQGNNATSTPLTTNVYSRSSLQSSSYGQGNRRSWHVSPHKNFIDVLRNYIMEIEGRNICFVKKTSEADTRSMRDYC</sequence>
<dbReference type="SMART" id="SM00326">
    <property type="entry name" value="SH3"/>
    <property type="match status" value="1"/>
</dbReference>
<dbReference type="EnsemblMetazoa" id="MESCA002027-RA">
    <property type="protein sequence ID" value="MESCA002027-PA"/>
    <property type="gene ID" value="MESCA002027"/>
</dbReference>
<dbReference type="Pfam" id="PF00018">
    <property type="entry name" value="SH3_1"/>
    <property type="match status" value="1"/>
</dbReference>
<dbReference type="PANTHER" id="PTHR10654:SF18">
    <property type="entry name" value="IP17195P"/>
    <property type="match status" value="1"/>
</dbReference>
<dbReference type="FunFam" id="2.30.30.40:FF:000009">
    <property type="entry name" value="Breast cancer anti-estrogen resistance 1"/>
    <property type="match status" value="1"/>
</dbReference>
<dbReference type="SUPFAM" id="SSF50044">
    <property type="entry name" value="SH3-domain"/>
    <property type="match status" value="1"/>
</dbReference>
<dbReference type="EMBL" id="CAQQ02394314">
    <property type="status" value="NOT_ANNOTATED_CDS"/>
    <property type="molecule type" value="Genomic_DNA"/>
</dbReference>
<evidence type="ECO:0000256" key="2">
    <source>
        <dbReference type="PROSITE-ProRule" id="PRU00192"/>
    </source>
</evidence>
<keyword evidence="1 2" id="KW-0728">SH3 domain</keyword>
<dbReference type="STRING" id="36166.T1GF93"/>
<dbReference type="GO" id="GO:0005737">
    <property type="term" value="C:cytoplasm"/>
    <property type="evidence" value="ECO:0007669"/>
    <property type="project" value="TreeGrafter"/>
</dbReference>
<dbReference type="GO" id="GO:0016477">
    <property type="term" value="P:cell migration"/>
    <property type="evidence" value="ECO:0007669"/>
    <property type="project" value="TreeGrafter"/>
</dbReference>
<dbReference type="GO" id="GO:0005886">
    <property type="term" value="C:plasma membrane"/>
    <property type="evidence" value="ECO:0007669"/>
    <property type="project" value="TreeGrafter"/>
</dbReference>
<evidence type="ECO:0000256" key="1">
    <source>
        <dbReference type="ARBA" id="ARBA00022443"/>
    </source>
</evidence>
<reference evidence="4" key="2">
    <citation type="submission" date="2015-06" db="UniProtKB">
        <authorList>
            <consortium name="EnsemblMetazoa"/>
        </authorList>
    </citation>
    <scope>IDENTIFICATION</scope>
</reference>
<dbReference type="PROSITE" id="PS50002">
    <property type="entry name" value="SH3"/>
    <property type="match status" value="1"/>
</dbReference>
<evidence type="ECO:0000259" key="3">
    <source>
        <dbReference type="PROSITE" id="PS50002"/>
    </source>
</evidence>
<dbReference type="AlphaFoldDB" id="T1GF93"/>
<dbReference type="OMA" id="PHINCVS"/>
<dbReference type="InterPro" id="IPR001452">
    <property type="entry name" value="SH3_domain"/>
</dbReference>
<dbReference type="Gene3D" id="2.30.30.40">
    <property type="entry name" value="SH3 Domains"/>
    <property type="match status" value="1"/>
</dbReference>
<protein>
    <recommendedName>
        <fullName evidence="3">SH3 domain-containing protein</fullName>
    </recommendedName>
</protein>
<proteinExistence type="predicted"/>
<reference evidence="5" key="1">
    <citation type="submission" date="2013-02" db="EMBL/GenBank/DDBJ databases">
        <authorList>
            <person name="Hughes D."/>
        </authorList>
    </citation>
    <scope>NUCLEOTIDE SEQUENCE</scope>
    <source>
        <strain>Durham</strain>
        <strain evidence="5">NC isolate 2 -- Noor lab</strain>
    </source>
</reference>
<keyword evidence="5" id="KW-1185">Reference proteome</keyword>
<dbReference type="EMBL" id="CAQQ02394315">
    <property type="status" value="NOT_ANNOTATED_CDS"/>
    <property type="molecule type" value="Genomic_DNA"/>
</dbReference>
<dbReference type="CDD" id="cd11844">
    <property type="entry name" value="SH3_CAS"/>
    <property type="match status" value="1"/>
</dbReference>
<evidence type="ECO:0000313" key="4">
    <source>
        <dbReference type="EnsemblMetazoa" id="MESCA002027-PA"/>
    </source>
</evidence>
<dbReference type="PRINTS" id="PR00452">
    <property type="entry name" value="SH3DOMAIN"/>
</dbReference>